<dbReference type="PATRIC" id="fig|1114963.3.peg.1968"/>
<comment type="caution">
    <text evidence="2">The sequence shown here is derived from an EMBL/GenBank/DDBJ whole genome shotgun (WGS) entry which is preliminary data.</text>
</comment>
<proteinExistence type="predicted"/>
<dbReference type="PANTHER" id="PTHR43179:SF7">
    <property type="entry name" value="RHAMNOSYLTRANSFERASE WBBL"/>
    <property type="match status" value="1"/>
</dbReference>
<name>A0A0J7XXX1_9SPHN</name>
<keyword evidence="3" id="KW-1185">Reference proteome</keyword>
<reference evidence="2 3" key="1">
    <citation type="journal article" date="2015" name="G3 (Bethesda)">
        <title>Insights into Ongoing Evolution of the Hexachlorocyclohexane Catabolic Pathway from Comparative Genomics of Ten Sphingomonadaceae Strains.</title>
        <authorList>
            <person name="Pearce S.L."/>
            <person name="Oakeshott J.G."/>
            <person name="Pandey G."/>
        </authorList>
    </citation>
    <scope>NUCLEOTIDE SEQUENCE [LARGE SCALE GENOMIC DNA]</scope>
    <source>
        <strain evidence="2 3">LL02</strain>
    </source>
</reference>
<dbReference type="GO" id="GO:0016740">
    <property type="term" value="F:transferase activity"/>
    <property type="evidence" value="ECO:0007669"/>
    <property type="project" value="UniProtKB-KW"/>
</dbReference>
<dbReference type="EMBL" id="JACU01000004">
    <property type="protein sequence ID" value="KMS56384.1"/>
    <property type="molecule type" value="Genomic_DNA"/>
</dbReference>
<dbReference type="InterPro" id="IPR029044">
    <property type="entry name" value="Nucleotide-diphossugar_trans"/>
</dbReference>
<protein>
    <submittedName>
        <fullName evidence="2">Glycosyl transferase family 2</fullName>
    </submittedName>
</protein>
<dbReference type="Proteomes" id="UP000052268">
    <property type="component" value="Unassembled WGS sequence"/>
</dbReference>
<dbReference type="InterPro" id="IPR001173">
    <property type="entry name" value="Glyco_trans_2-like"/>
</dbReference>
<dbReference type="OrthoDB" id="9771846at2"/>
<organism evidence="2 3">
    <name type="scientific">Novosphingobium barchaimii LL02</name>
    <dbReference type="NCBI Taxonomy" id="1114963"/>
    <lineage>
        <taxon>Bacteria</taxon>
        <taxon>Pseudomonadati</taxon>
        <taxon>Pseudomonadota</taxon>
        <taxon>Alphaproteobacteria</taxon>
        <taxon>Sphingomonadales</taxon>
        <taxon>Sphingomonadaceae</taxon>
        <taxon>Novosphingobium</taxon>
    </lineage>
</organism>
<evidence type="ECO:0000313" key="3">
    <source>
        <dbReference type="Proteomes" id="UP000052268"/>
    </source>
</evidence>
<dbReference type="PANTHER" id="PTHR43179">
    <property type="entry name" value="RHAMNOSYLTRANSFERASE WBBL"/>
    <property type="match status" value="1"/>
</dbReference>
<feature type="domain" description="Glycosyltransferase 2-like" evidence="1">
    <location>
        <begin position="11"/>
        <end position="139"/>
    </location>
</feature>
<gene>
    <name evidence="2" type="ORF">V474_15700</name>
</gene>
<evidence type="ECO:0000259" key="1">
    <source>
        <dbReference type="Pfam" id="PF00535"/>
    </source>
</evidence>
<dbReference type="CDD" id="cd04186">
    <property type="entry name" value="GT_2_like_c"/>
    <property type="match status" value="1"/>
</dbReference>
<keyword evidence="2" id="KW-0808">Transferase</keyword>
<accession>A0A0J7XXX1</accession>
<sequence>MEHQQRPTLMVVIVNYRTGNLVVDCLASLESEVAAYPGTRVVVVDNDSRDGSADTIETAIKTRDWSGWASLMRSPVNGGFAAGNNFAIRAALGDAAAPDLFWLLNPDTRVHPGALKTFLDFFEANPTVGIAGNLLLYGNEMPWPFAFRFPSILSELERGASFGPLTKLLRDHCVAKVMGTAPEQVDSVSGASMVVRRATLYAAGLMDEGYFLYYEETDFCRKALQQGWSCWYLPSAVVMHIAGQSTGLKDNQDSRIPRYWFDSRRRYFIVNHGKGYAIIADVAWLAGHVWWRLLRRMRSRKDTVVPFLLRDFIARSALFNDAQALPVRA</sequence>
<dbReference type="SUPFAM" id="SSF53448">
    <property type="entry name" value="Nucleotide-diphospho-sugar transferases"/>
    <property type="match status" value="1"/>
</dbReference>
<dbReference type="Gene3D" id="3.90.550.10">
    <property type="entry name" value="Spore Coat Polysaccharide Biosynthesis Protein SpsA, Chain A"/>
    <property type="match status" value="1"/>
</dbReference>
<dbReference type="Pfam" id="PF00535">
    <property type="entry name" value="Glycos_transf_2"/>
    <property type="match status" value="1"/>
</dbReference>
<evidence type="ECO:0000313" key="2">
    <source>
        <dbReference type="EMBL" id="KMS56384.1"/>
    </source>
</evidence>
<dbReference type="AlphaFoldDB" id="A0A0J7XXX1"/>